<dbReference type="Proteomes" id="UP000410984">
    <property type="component" value="Unassembled WGS sequence"/>
</dbReference>
<dbReference type="AlphaFoldDB" id="A0A509EFE6"/>
<dbReference type="EMBL" id="CABFPH010000060">
    <property type="protein sequence ID" value="VUD73116.1"/>
    <property type="molecule type" value="Genomic_DNA"/>
</dbReference>
<keyword evidence="2" id="KW-1185">Reference proteome</keyword>
<proteinExistence type="predicted"/>
<evidence type="ECO:0000313" key="2">
    <source>
        <dbReference type="Proteomes" id="UP000410984"/>
    </source>
</evidence>
<evidence type="ECO:0000313" key="1">
    <source>
        <dbReference type="EMBL" id="VUD73116.1"/>
    </source>
</evidence>
<sequence>MQFEVRPAGNVWEWVLLNEVREVLAASHRTFPTSTQASAAALAWSQMVNKAARTLTRQTPASLL</sequence>
<accession>A0A509EFE6</accession>
<gene>
    <name evidence="1" type="ORF">MET9862_03730</name>
</gene>
<dbReference type="OrthoDB" id="7999398at2"/>
<organism evidence="1 2">
    <name type="scientific">Methylobacterium symbioticum</name>
    <dbReference type="NCBI Taxonomy" id="2584084"/>
    <lineage>
        <taxon>Bacteria</taxon>
        <taxon>Pseudomonadati</taxon>
        <taxon>Pseudomonadota</taxon>
        <taxon>Alphaproteobacteria</taxon>
        <taxon>Hyphomicrobiales</taxon>
        <taxon>Methylobacteriaceae</taxon>
        <taxon>Methylobacterium</taxon>
    </lineage>
</organism>
<reference evidence="1 2" key="1">
    <citation type="submission" date="2019-06" db="EMBL/GenBank/DDBJ databases">
        <authorList>
            <person name="Rodrigo-Torres L."/>
            <person name="Arahal R. D."/>
            <person name="Lucena T."/>
        </authorList>
    </citation>
    <scope>NUCLEOTIDE SEQUENCE [LARGE SCALE GENOMIC DNA]</scope>
    <source>
        <strain evidence="1 2">SB0023/3</strain>
    </source>
</reference>
<protein>
    <submittedName>
        <fullName evidence="1">Uncharacterized protein</fullName>
    </submittedName>
</protein>
<name>A0A509EFE6_9HYPH</name>